<comment type="caution">
    <text evidence="1">The sequence shown here is derived from an EMBL/GenBank/DDBJ whole genome shotgun (WGS) entry which is preliminary data.</text>
</comment>
<dbReference type="PANTHER" id="PTHR10606">
    <property type="entry name" value="6-PHOSPHOFRUCTO-2-KINASE/FRUCTOSE-2,6-BISPHOSPHATASE"/>
    <property type="match status" value="1"/>
</dbReference>
<evidence type="ECO:0000313" key="2">
    <source>
        <dbReference type="Proteomes" id="UP001642464"/>
    </source>
</evidence>
<sequence length="164" mass="19088">MRFLLNLHGQRRPIFFSRHGQSEYNQLGKIGGDSVLTAHGEEYATALAEWVDKEAQRRSVKLDSEGKPRPARLWTSSLKRTRLTARHIRRMACHRVVRQVRVQMRPKMHRNLDEIYAGLCDGMTYEECDLRSKAKQPTHAMLVRSDPIDPRDACEIRPNLIRDL</sequence>
<protein>
    <submittedName>
        <fullName evidence="1">6-P2ase (AtF2KP (PFK/FBPase</fullName>
    </submittedName>
</protein>
<keyword evidence="2" id="KW-1185">Reference proteome</keyword>
<dbReference type="Pfam" id="PF00300">
    <property type="entry name" value="His_Phos_1"/>
    <property type="match status" value="1"/>
</dbReference>
<dbReference type="PANTHER" id="PTHR10606:SF44">
    <property type="entry name" value="6-PHOSPHOFRUCTO 2-KINASE_FRUCTOSE 2,6-BISPHOSPHATASE LONG FORM"/>
    <property type="match status" value="1"/>
</dbReference>
<dbReference type="InterPro" id="IPR003094">
    <property type="entry name" value="6Pfruct_kin"/>
</dbReference>
<dbReference type="InterPro" id="IPR029033">
    <property type="entry name" value="His_PPase_superfam"/>
</dbReference>
<name>A0ABP0ID39_9DINO</name>
<dbReference type="CDD" id="cd07067">
    <property type="entry name" value="HP_PGM_like"/>
    <property type="match status" value="1"/>
</dbReference>
<dbReference type="SUPFAM" id="SSF53254">
    <property type="entry name" value="Phosphoglycerate mutase-like"/>
    <property type="match status" value="1"/>
</dbReference>
<gene>
    <name evidence="1" type="ORF">SCF082_LOCUS6272</name>
</gene>
<dbReference type="Proteomes" id="UP001642464">
    <property type="component" value="Unassembled WGS sequence"/>
</dbReference>
<organism evidence="1 2">
    <name type="scientific">Durusdinium trenchii</name>
    <dbReference type="NCBI Taxonomy" id="1381693"/>
    <lineage>
        <taxon>Eukaryota</taxon>
        <taxon>Sar</taxon>
        <taxon>Alveolata</taxon>
        <taxon>Dinophyceae</taxon>
        <taxon>Suessiales</taxon>
        <taxon>Symbiodiniaceae</taxon>
        <taxon>Durusdinium</taxon>
    </lineage>
</organism>
<dbReference type="InterPro" id="IPR013078">
    <property type="entry name" value="His_Pase_superF_clade-1"/>
</dbReference>
<dbReference type="Gene3D" id="3.40.50.1240">
    <property type="entry name" value="Phosphoglycerate mutase-like"/>
    <property type="match status" value="1"/>
</dbReference>
<proteinExistence type="predicted"/>
<reference evidence="1 2" key="1">
    <citation type="submission" date="2024-02" db="EMBL/GenBank/DDBJ databases">
        <authorList>
            <person name="Chen Y."/>
            <person name="Shah S."/>
            <person name="Dougan E. K."/>
            <person name="Thang M."/>
            <person name="Chan C."/>
        </authorList>
    </citation>
    <scope>NUCLEOTIDE SEQUENCE [LARGE SCALE GENOMIC DNA]</scope>
</reference>
<dbReference type="SMART" id="SM00855">
    <property type="entry name" value="PGAM"/>
    <property type="match status" value="1"/>
</dbReference>
<dbReference type="PRINTS" id="PR00991">
    <property type="entry name" value="6PFRUCTKNASE"/>
</dbReference>
<evidence type="ECO:0000313" key="1">
    <source>
        <dbReference type="EMBL" id="CAK8999932.1"/>
    </source>
</evidence>
<dbReference type="EMBL" id="CAXAMM010003447">
    <property type="protein sequence ID" value="CAK8999932.1"/>
    <property type="molecule type" value="Genomic_DNA"/>
</dbReference>
<accession>A0ABP0ID39</accession>